<name>U2Y9M2_9SPHN</name>
<dbReference type="InterPro" id="IPR016039">
    <property type="entry name" value="Thiolase-like"/>
</dbReference>
<dbReference type="KEGG" id="ntd:EGO55_06640"/>
<gene>
    <name evidence="2" type="ORF">NT2_07_00260</name>
</gene>
<dbReference type="OrthoDB" id="9785768at2"/>
<protein>
    <submittedName>
        <fullName evidence="2">Putative lipid-transfer protein</fullName>
    </submittedName>
</protein>
<dbReference type="RefSeq" id="WP_021690844.1">
    <property type="nucleotide sequence ID" value="NZ_BASZ01000007.1"/>
</dbReference>
<dbReference type="InterPro" id="IPR055140">
    <property type="entry name" value="Thiolase_C_2"/>
</dbReference>
<keyword evidence="3" id="KW-1185">Reference proteome</keyword>
<dbReference type="GO" id="GO:0003988">
    <property type="term" value="F:acetyl-CoA C-acyltransferase activity"/>
    <property type="evidence" value="ECO:0007669"/>
    <property type="project" value="UniProtKB-ARBA"/>
</dbReference>
<dbReference type="PIRSF" id="PIRSF000429">
    <property type="entry name" value="Ac-CoA_Ac_transf"/>
    <property type="match status" value="1"/>
</dbReference>
<dbReference type="PANTHER" id="PTHR42870:SF1">
    <property type="entry name" value="NON-SPECIFIC LIPID-TRANSFER PROTEIN-LIKE 2"/>
    <property type="match status" value="1"/>
</dbReference>
<comment type="caution">
    <text evidence="2">The sequence shown here is derived from an EMBL/GenBank/DDBJ whole genome shotgun (WGS) entry which is preliminary data.</text>
</comment>
<reference evidence="2 3" key="1">
    <citation type="submission" date="2013-09" db="EMBL/GenBank/DDBJ databases">
        <title>Whole genome shotgun sequence of Novosphingobium tardaugens NBRC 16725.</title>
        <authorList>
            <person name="Isaki S."/>
            <person name="Hosoyama A."/>
            <person name="Tsuchikane K."/>
            <person name="Katsumata H."/>
            <person name="Ando Y."/>
            <person name="Yamazaki S."/>
            <person name="Fujita N."/>
        </authorList>
    </citation>
    <scope>NUCLEOTIDE SEQUENCE [LARGE SCALE GENOMIC DNA]</scope>
    <source>
        <strain evidence="2 3">NBRC 16725</strain>
    </source>
</reference>
<organism evidence="2 3">
    <name type="scientific">Caenibius tardaugens NBRC 16725</name>
    <dbReference type="NCBI Taxonomy" id="1219035"/>
    <lineage>
        <taxon>Bacteria</taxon>
        <taxon>Pseudomonadati</taxon>
        <taxon>Pseudomonadota</taxon>
        <taxon>Alphaproteobacteria</taxon>
        <taxon>Sphingomonadales</taxon>
        <taxon>Erythrobacteraceae</taxon>
        <taxon>Caenibius</taxon>
    </lineage>
</organism>
<dbReference type="Gene3D" id="3.40.47.10">
    <property type="match status" value="1"/>
</dbReference>
<dbReference type="Proteomes" id="UP000016568">
    <property type="component" value="Unassembled WGS sequence"/>
</dbReference>
<dbReference type="InterPro" id="IPR002155">
    <property type="entry name" value="Thiolase"/>
</dbReference>
<dbReference type="PANTHER" id="PTHR42870">
    <property type="entry name" value="ACETYL-COA C-ACETYLTRANSFERASE"/>
    <property type="match status" value="1"/>
</dbReference>
<dbReference type="eggNOG" id="COG0183">
    <property type="taxonomic scope" value="Bacteria"/>
</dbReference>
<dbReference type="CDD" id="cd00829">
    <property type="entry name" value="SCP-x_thiolase"/>
    <property type="match status" value="1"/>
</dbReference>
<proteinExistence type="predicted"/>
<dbReference type="SUPFAM" id="SSF53901">
    <property type="entry name" value="Thiolase-like"/>
    <property type="match status" value="2"/>
</dbReference>
<evidence type="ECO:0000259" key="1">
    <source>
        <dbReference type="Pfam" id="PF22691"/>
    </source>
</evidence>
<sequence length="381" mass="40265">MTDVCIVGVGIHPFGRTDGLSGLDQGVFAVRQALADAGVAWPDVQFAYGGSDSAGNPDTMVDRLGLTGVQFINVRNGCAAGGSALFSAQMAIKSGEFELGLAVGFDKHPRGAFNALPAEYNLPDWYGEAGYMITTQFFANKITRYMHDHGISPTTLGRVAEKAFRNAVHAPHAWRREPVSLETIMEAPMISDPYTKYMFCSPAEGGVALLLASEKKARELGKPLVRLKAATMRTRPPGSFEVFAPSIDVERGGSATNIASAAAFELAGISPADIALAQLQDTEAGAELMHMAENGFCKDGEQERWLADGLTEIGGRLPVNTDGGCLACGEPIGASGLRQVYENVVQLRGDGGGRQVPGNPKTAYSHVYGAPGVSAVTILER</sequence>
<feature type="domain" description="Thiolase C-terminal" evidence="1">
    <location>
        <begin position="254"/>
        <end position="378"/>
    </location>
</feature>
<evidence type="ECO:0000313" key="3">
    <source>
        <dbReference type="Proteomes" id="UP000016568"/>
    </source>
</evidence>
<dbReference type="AlphaFoldDB" id="U2Y9M2"/>
<dbReference type="EMBL" id="BASZ01000007">
    <property type="protein sequence ID" value="GAD50026.1"/>
    <property type="molecule type" value="Genomic_DNA"/>
</dbReference>
<evidence type="ECO:0000313" key="2">
    <source>
        <dbReference type="EMBL" id="GAD50026.1"/>
    </source>
</evidence>
<dbReference type="Pfam" id="PF22691">
    <property type="entry name" value="Thiolase_C_1"/>
    <property type="match status" value="1"/>
</dbReference>
<accession>U2Y9M2</accession>